<keyword evidence="2" id="KW-1185">Reference proteome</keyword>
<dbReference type="Proteomes" id="UP000314294">
    <property type="component" value="Unassembled WGS sequence"/>
</dbReference>
<evidence type="ECO:0000313" key="2">
    <source>
        <dbReference type="Proteomes" id="UP000314294"/>
    </source>
</evidence>
<name>A0A4Z2J4A3_9TELE</name>
<sequence length="82" mass="9046">MQAMEPRRTYMILYLFLQDHLKDTAVSIPTCTGMCTGQGSSRRGGEEAEWEGDASVKVAVLSWTALLSWLVADFNATSSEQT</sequence>
<evidence type="ECO:0000313" key="1">
    <source>
        <dbReference type="EMBL" id="TNN85016.1"/>
    </source>
</evidence>
<gene>
    <name evidence="1" type="ORF">EYF80_004670</name>
</gene>
<reference evidence="1 2" key="1">
    <citation type="submission" date="2019-03" db="EMBL/GenBank/DDBJ databases">
        <title>First draft genome of Liparis tanakae, snailfish: a comprehensive survey of snailfish specific genes.</title>
        <authorList>
            <person name="Kim W."/>
            <person name="Song I."/>
            <person name="Jeong J.-H."/>
            <person name="Kim D."/>
            <person name="Kim S."/>
            <person name="Ryu S."/>
            <person name="Song J.Y."/>
            <person name="Lee S.K."/>
        </authorList>
    </citation>
    <scope>NUCLEOTIDE SEQUENCE [LARGE SCALE GENOMIC DNA]</scope>
    <source>
        <tissue evidence="1">Muscle</tissue>
    </source>
</reference>
<proteinExistence type="predicted"/>
<accession>A0A4Z2J4A3</accession>
<dbReference type="AlphaFoldDB" id="A0A4Z2J4A3"/>
<organism evidence="1 2">
    <name type="scientific">Liparis tanakae</name>
    <name type="common">Tanaka's snailfish</name>
    <dbReference type="NCBI Taxonomy" id="230148"/>
    <lineage>
        <taxon>Eukaryota</taxon>
        <taxon>Metazoa</taxon>
        <taxon>Chordata</taxon>
        <taxon>Craniata</taxon>
        <taxon>Vertebrata</taxon>
        <taxon>Euteleostomi</taxon>
        <taxon>Actinopterygii</taxon>
        <taxon>Neopterygii</taxon>
        <taxon>Teleostei</taxon>
        <taxon>Neoteleostei</taxon>
        <taxon>Acanthomorphata</taxon>
        <taxon>Eupercaria</taxon>
        <taxon>Perciformes</taxon>
        <taxon>Cottioidei</taxon>
        <taxon>Cottales</taxon>
        <taxon>Liparidae</taxon>
        <taxon>Liparis</taxon>
    </lineage>
</organism>
<dbReference type="EMBL" id="SRLO01000023">
    <property type="protein sequence ID" value="TNN85016.1"/>
    <property type="molecule type" value="Genomic_DNA"/>
</dbReference>
<protein>
    <submittedName>
        <fullName evidence="1">Uncharacterized protein</fullName>
    </submittedName>
</protein>
<comment type="caution">
    <text evidence="1">The sequence shown here is derived from an EMBL/GenBank/DDBJ whole genome shotgun (WGS) entry which is preliminary data.</text>
</comment>